<evidence type="ECO:0000256" key="3">
    <source>
        <dbReference type="ARBA" id="ARBA00022960"/>
    </source>
</evidence>
<accession>A0A854NB71</accession>
<keyword evidence="7" id="KW-0067">ATP-binding</keyword>
<name>A0A854NB71_CORDP</name>
<feature type="domain" description="Mur ligase central" evidence="11">
    <location>
        <begin position="123"/>
        <end position="331"/>
    </location>
</feature>
<keyword evidence="7" id="KW-0460">Magnesium</keyword>
<feature type="binding site" evidence="7">
    <location>
        <position position="194"/>
    </location>
    <ligand>
        <name>UDP-N-acetyl-alpha-D-muramoyl-L-alanyl-D-glutamate</name>
        <dbReference type="ChEBI" id="CHEBI:83900"/>
    </ligand>
</feature>
<dbReference type="InterPro" id="IPR013221">
    <property type="entry name" value="Mur_ligase_cen"/>
</dbReference>
<feature type="binding site" evidence="7">
    <location>
        <position position="40"/>
    </location>
    <ligand>
        <name>UDP-N-acetyl-alpha-D-muramoyl-L-alanyl-D-glutamate</name>
        <dbReference type="ChEBI" id="CHEBI:83900"/>
    </ligand>
</feature>
<comment type="caution">
    <text evidence="12">The sequence shown here is derived from an EMBL/GenBank/DDBJ whole genome shotgun (WGS) entry which is preliminary data.</text>
</comment>
<dbReference type="GO" id="GO:0005524">
    <property type="term" value="F:ATP binding"/>
    <property type="evidence" value="ECO:0007669"/>
    <property type="project" value="UniProtKB-UniRule"/>
</dbReference>
<dbReference type="InterPro" id="IPR036615">
    <property type="entry name" value="Mur_ligase_C_dom_sf"/>
</dbReference>
<dbReference type="NCBIfam" id="NF001124">
    <property type="entry name" value="PRK00139.1-2"/>
    <property type="match status" value="1"/>
</dbReference>
<feature type="binding site" evidence="7">
    <location>
        <position position="479"/>
    </location>
    <ligand>
        <name>meso-2,6-diaminopimelate</name>
        <dbReference type="ChEBI" id="CHEBI:57791"/>
    </ligand>
</feature>
<evidence type="ECO:0000256" key="7">
    <source>
        <dbReference type="HAMAP-Rule" id="MF_00208"/>
    </source>
</evidence>
<dbReference type="PANTHER" id="PTHR23135:SF4">
    <property type="entry name" value="UDP-N-ACETYLMURAMOYL-L-ALANYL-D-GLUTAMATE--2,6-DIAMINOPIMELATE LIGASE MURE HOMOLOG, CHLOROPLASTIC"/>
    <property type="match status" value="1"/>
</dbReference>
<evidence type="ECO:0000256" key="2">
    <source>
        <dbReference type="ARBA" id="ARBA00022618"/>
    </source>
</evidence>
<dbReference type="NCBIfam" id="TIGR01085">
    <property type="entry name" value="murE"/>
    <property type="match status" value="1"/>
</dbReference>
<evidence type="ECO:0000256" key="5">
    <source>
        <dbReference type="ARBA" id="ARBA00023306"/>
    </source>
</evidence>
<dbReference type="RefSeq" id="WP_010935187.1">
    <property type="nucleotide sequence ID" value="NZ_LSZF01000027.1"/>
</dbReference>
<reference evidence="13" key="1">
    <citation type="submission" date="2016-02" db="EMBL/GenBank/DDBJ databases">
        <title>Genomic analyses of a collection of pathogenic Corynebacterium diphtheriae.</title>
        <authorList>
            <person name="Sangal V."/>
            <person name="Titov L."/>
        </authorList>
    </citation>
    <scope>NUCLEOTIDE SEQUENCE [LARGE SCALE GENOMIC DNA]</scope>
    <source>
        <strain evidence="13">1438</strain>
    </source>
</reference>
<keyword evidence="6 7" id="KW-0961">Cell wall biogenesis/degradation</keyword>
<comment type="pathway">
    <text evidence="7 8">Cell wall biogenesis; peptidoglycan biosynthesis.</text>
</comment>
<organism evidence="12 13">
    <name type="scientific">Corynebacterium diphtheriae bv. mitis</name>
    <dbReference type="NCBI Taxonomy" id="1806053"/>
    <lineage>
        <taxon>Bacteria</taxon>
        <taxon>Bacillati</taxon>
        <taxon>Actinomycetota</taxon>
        <taxon>Actinomycetes</taxon>
        <taxon>Mycobacteriales</taxon>
        <taxon>Corynebacteriaceae</taxon>
        <taxon>Corynebacterium</taxon>
    </lineage>
</organism>
<dbReference type="EMBL" id="LSZF01000027">
    <property type="protein sequence ID" value="OWM33998.1"/>
    <property type="molecule type" value="Genomic_DNA"/>
</dbReference>
<sequence>MPTQSPHSCTLERLTELAGGRLVGETTAGATEISAIGLDSSQLPADAIFAALPGTKTHGAHYASQGKAAAALAVLSDHEGTQILVDSGEKRPIIEVDDVRRVLGILSAEIYGHPSHEMTIIGVTGTSGKTTTSYILERGLMAAGLHVGLIGTTGTRINGRKVPTKLTTPEAPTLQQLFSQMKAEGVSHVVMEVSSHALALGRVTGTRFSAAGFTNLSQDHLDFHPTMQEYFEAKALFFDPASPIHAEKSVVCVNDLWGKNMAERAGADAITVCTEQEAAAHQADYWVSNIDVNPVGAQSFIVHHGAQSTDVHLPLPGGFNIANTVVALALAESVGVDTDAFIRGIADVAVPGRMERIDRGQEFLAVVDYAHKPAAVAVVIDTVRDQVPGRIAVVVGAGGDRDSGKRPIMGAEAARRADLVIVTDDNPRSEDPAKIREAVLEGAHGVAGSADIREIGDRREAIRIAVQWAQPGDAVIVAGKGHEVGQLINGVDHHFDDREEVAAALHDQGFDLD</sequence>
<dbReference type="GO" id="GO:0071555">
    <property type="term" value="P:cell wall organization"/>
    <property type="evidence" value="ECO:0007669"/>
    <property type="project" value="UniProtKB-KW"/>
</dbReference>
<evidence type="ECO:0000256" key="6">
    <source>
        <dbReference type="ARBA" id="ARBA00023316"/>
    </source>
</evidence>
<evidence type="ECO:0000313" key="12">
    <source>
        <dbReference type="EMBL" id="OWM33998.1"/>
    </source>
</evidence>
<dbReference type="AlphaFoldDB" id="A0A854NB71"/>
<dbReference type="Gene3D" id="3.40.1190.10">
    <property type="entry name" value="Mur-like, catalytic domain"/>
    <property type="match status" value="1"/>
</dbReference>
<dbReference type="GO" id="GO:0000287">
    <property type="term" value="F:magnesium ion binding"/>
    <property type="evidence" value="ECO:0007669"/>
    <property type="project" value="UniProtKB-UniRule"/>
</dbReference>
<evidence type="ECO:0000259" key="9">
    <source>
        <dbReference type="Pfam" id="PF01225"/>
    </source>
</evidence>
<proteinExistence type="inferred from homology"/>
<comment type="similarity">
    <text evidence="1 7">Belongs to the MurCDEF family. MurE subfamily.</text>
</comment>
<feature type="domain" description="Mur ligase N-terminal catalytic" evidence="9">
    <location>
        <begin position="32"/>
        <end position="109"/>
    </location>
</feature>
<feature type="binding site" evidence="7">
    <location>
        <position position="401"/>
    </location>
    <ligand>
        <name>meso-2,6-diaminopimelate</name>
        <dbReference type="ChEBI" id="CHEBI:57791"/>
    </ligand>
</feature>
<feature type="domain" description="Mur ligase C-terminal" evidence="10">
    <location>
        <begin position="352"/>
        <end position="481"/>
    </location>
</feature>
<dbReference type="GO" id="GO:0008360">
    <property type="term" value="P:regulation of cell shape"/>
    <property type="evidence" value="ECO:0007669"/>
    <property type="project" value="UniProtKB-KW"/>
</dbReference>
<feature type="binding site" evidence="7">
    <location>
        <position position="202"/>
    </location>
    <ligand>
        <name>UDP-N-acetyl-alpha-D-muramoyl-L-alanyl-D-glutamate</name>
        <dbReference type="ChEBI" id="CHEBI:83900"/>
    </ligand>
</feature>
<dbReference type="SUPFAM" id="SSF53623">
    <property type="entry name" value="MurD-like peptide ligases, catalytic domain"/>
    <property type="match status" value="1"/>
</dbReference>
<protein>
    <recommendedName>
        <fullName evidence="7">UDP-N-acetylmuramoyl-L-alanyl-D-glutamate--2,6-diaminopimelate ligase</fullName>
        <ecNumber evidence="7">6.3.2.13</ecNumber>
    </recommendedName>
    <alternativeName>
        <fullName evidence="7">Meso-A2pm-adding enzyme</fullName>
    </alternativeName>
    <alternativeName>
        <fullName evidence="7">Meso-diaminopimelate-adding enzyme</fullName>
    </alternativeName>
    <alternativeName>
        <fullName evidence="7">UDP-MurNAc-L-Ala-D-Glu:meso-diaminopimelate ligase</fullName>
    </alternativeName>
    <alternativeName>
        <fullName evidence="7">UDP-MurNAc-tripeptide synthetase</fullName>
    </alternativeName>
    <alternativeName>
        <fullName evidence="7">UDP-N-acetylmuramyl-tripeptide synthetase</fullName>
    </alternativeName>
</protein>
<comment type="catalytic activity">
    <reaction evidence="7">
        <text>UDP-N-acetyl-alpha-D-muramoyl-L-alanyl-D-glutamate + meso-2,6-diaminopimelate + ATP = UDP-N-acetyl-alpha-D-muramoyl-L-alanyl-gamma-D-glutamyl-meso-2,6-diaminopimelate + ADP + phosphate + H(+)</text>
        <dbReference type="Rhea" id="RHEA:23676"/>
        <dbReference type="ChEBI" id="CHEBI:15378"/>
        <dbReference type="ChEBI" id="CHEBI:30616"/>
        <dbReference type="ChEBI" id="CHEBI:43474"/>
        <dbReference type="ChEBI" id="CHEBI:57791"/>
        <dbReference type="ChEBI" id="CHEBI:83900"/>
        <dbReference type="ChEBI" id="CHEBI:83905"/>
        <dbReference type="ChEBI" id="CHEBI:456216"/>
        <dbReference type="EC" id="6.3.2.13"/>
    </reaction>
</comment>
<keyword evidence="4 7" id="KW-0573">Peptidoglycan synthesis</keyword>
<keyword evidence="7 12" id="KW-0436">Ligase</keyword>
<comment type="PTM">
    <text evidence="7">Carboxylation is probably crucial for Mg(2+) binding and, consequently, for the gamma-phosphate positioning of ATP.</text>
</comment>
<feature type="binding site" evidence="7">
    <location>
        <position position="38"/>
    </location>
    <ligand>
        <name>UDP-N-acetyl-alpha-D-muramoyl-L-alanyl-D-glutamate</name>
        <dbReference type="ChEBI" id="CHEBI:83900"/>
    </ligand>
</feature>
<gene>
    <name evidence="7" type="primary">murE</name>
    <name evidence="12" type="ORF">AY602_08585</name>
</gene>
<feature type="binding site" evidence="7">
    <location>
        <begin position="125"/>
        <end position="131"/>
    </location>
    <ligand>
        <name>ATP</name>
        <dbReference type="ChEBI" id="CHEBI:30616"/>
    </ligand>
</feature>
<dbReference type="NCBIfam" id="NF001126">
    <property type="entry name" value="PRK00139.1-4"/>
    <property type="match status" value="1"/>
</dbReference>
<dbReference type="GO" id="GO:0051301">
    <property type="term" value="P:cell division"/>
    <property type="evidence" value="ECO:0007669"/>
    <property type="project" value="UniProtKB-KW"/>
</dbReference>
<evidence type="ECO:0000259" key="11">
    <source>
        <dbReference type="Pfam" id="PF08245"/>
    </source>
</evidence>
<dbReference type="UniPathway" id="UPA00219"/>
<evidence type="ECO:0000259" key="10">
    <source>
        <dbReference type="Pfam" id="PF02875"/>
    </source>
</evidence>
<feature type="binding site" evidence="7">
    <location>
        <position position="483"/>
    </location>
    <ligand>
        <name>meso-2,6-diaminopimelate</name>
        <dbReference type="ChEBI" id="CHEBI:57791"/>
    </ligand>
</feature>
<dbReference type="GO" id="GO:0008765">
    <property type="term" value="F:UDP-N-acetylmuramoylalanyl-D-glutamate-2,6-diaminopimelate ligase activity"/>
    <property type="evidence" value="ECO:0007669"/>
    <property type="project" value="UniProtKB-UniRule"/>
</dbReference>
<keyword evidence="2 7" id="KW-0132">Cell division</keyword>
<comment type="cofactor">
    <cofactor evidence="7">
        <name>Mg(2+)</name>
        <dbReference type="ChEBI" id="CHEBI:18420"/>
    </cofactor>
</comment>
<comment type="caution">
    <text evidence="7">Lacks conserved residue(s) required for the propagation of feature annotation.</text>
</comment>
<dbReference type="InterPro" id="IPR004101">
    <property type="entry name" value="Mur_ligase_C"/>
</dbReference>
<dbReference type="PANTHER" id="PTHR23135">
    <property type="entry name" value="MUR LIGASE FAMILY MEMBER"/>
    <property type="match status" value="1"/>
</dbReference>
<keyword evidence="7" id="KW-0547">Nucleotide-binding</keyword>
<evidence type="ECO:0000256" key="4">
    <source>
        <dbReference type="ARBA" id="ARBA00022984"/>
    </source>
</evidence>
<dbReference type="GO" id="GO:0009252">
    <property type="term" value="P:peptidoglycan biosynthetic process"/>
    <property type="evidence" value="ECO:0007669"/>
    <property type="project" value="UniProtKB-UniRule"/>
</dbReference>
<dbReference type="Gene3D" id="3.40.1390.10">
    <property type="entry name" value="MurE/MurF, N-terminal domain"/>
    <property type="match status" value="1"/>
</dbReference>
<feature type="modified residue" description="N6-carboxylysine" evidence="7">
    <location>
        <position position="234"/>
    </location>
</feature>
<dbReference type="SUPFAM" id="SSF53244">
    <property type="entry name" value="MurD-like peptide ligases, peptide-binding domain"/>
    <property type="match status" value="1"/>
</dbReference>
<comment type="function">
    <text evidence="7">Catalyzes the addition of meso-diaminopimelic acid to the nucleotide precursor UDP-N-acetylmuramoyl-L-alanyl-D-glutamate (UMAG) in the biosynthesis of bacterial cell-wall peptidoglycan.</text>
</comment>
<dbReference type="SUPFAM" id="SSF63418">
    <property type="entry name" value="MurE/MurF N-terminal domain"/>
    <property type="match status" value="1"/>
</dbReference>
<dbReference type="Pfam" id="PF01225">
    <property type="entry name" value="Mur_ligase"/>
    <property type="match status" value="1"/>
</dbReference>
<dbReference type="Proteomes" id="UP000197692">
    <property type="component" value="Unassembled WGS sequence"/>
</dbReference>
<dbReference type="Pfam" id="PF02875">
    <property type="entry name" value="Mur_ligase_C"/>
    <property type="match status" value="1"/>
</dbReference>
<evidence type="ECO:0000256" key="1">
    <source>
        <dbReference type="ARBA" id="ARBA00005898"/>
    </source>
</evidence>
<dbReference type="Pfam" id="PF08245">
    <property type="entry name" value="Mur_ligase_M"/>
    <property type="match status" value="1"/>
</dbReference>
<dbReference type="HAMAP" id="MF_00208">
    <property type="entry name" value="MurE"/>
    <property type="match status" value="1"/>
</dbReference>
<dbReference type="EC" id="6.3.2.13" evidence="7"/>
<dbReference type="InterPro" id="IPR005761">
    <property type="entry name" value="UDP-N-AcMur-Glu-dNH2Pim_ligase"/>
</dbReference>
<dbReference type="Gene3D" id="3.90.190.20">
    <property type="entry name" value="Mur ligase, C-terminal domain"/>
    <property type="match status" value="1"/>
</dbReference>
<feature type="short sequence motif" description="Meso-diaminopimelate recognition motif" evidence="7">
    <location>
        <begin position="425"/>
        <end position="428"/>
    </location>
</feature>
<keyword evidence="5 7" id="KW-0131">Cell cycle</keyword>
<dbReference type="GO" id="GO:0005737">
    <property type="term" value="C:cytoplasm"/>
    <property type="evidence" value="ECO:0007669"/>
    <property type="project" value="UniProtKB-SubCell"/>
</dbReference>
<evidence type="ECO:0000256" key="8">
    <source>
        <dbReference type="RuleBase" id="RU004135"/>
    </source>
</evidence>
<keyword evidence="3 7" id="KW-0133">Cell shape</keyword>
<dbReference type="InterPro" id="IPR035911">
    <property type="entry name" value="MurE/MurF_N"/>
</dbReference>
<evidence type="ECO:0000313" key="13">
    <source>
        <dbReference type="Proteomes" id="UP000197692"/>
    </source>
</evidence>
<dbReference type="InterPro" id="IPR000713">
    <property type="entry name" value="Mur_ligase_N"/>
</dbReference>
<keyword evidence="7" id="KW-0963">Cytoplasm</keyword>
<feature type="binding site" evidence="7">
    <location>
        <begin position="167"/>
        <end position="168"/>
    </location>
    <ligand>
        <name>UDP-N-acetyl-alpha-D-muramoyl-L-alanyl-D-glutamate</name>
        <dbReference type="ChEBI" id="CHEBI:83900"/>
    </ligand>
</feature>
<comment type="subcellular location">
    <subcellularLocation>
        <location evidence="7 8">Cytoplasm</location>
    </subcellularLocation>
</comment>
<feature type="binding site" evidence="7">
    <location>
        <begin position="425"/>
        <end position="428"/>
    </location>
    <ligand>
        <name>meso-2,6-diaminopimelate</name>
        <dbReference type="ChEBI" id="CHEBI:57791"/>
    </ligand>
</feature>
<dbReference type="InterPro" id="IPR036565">
    <property type="entry name" value="Mur-like_cat_sf"/>
</dbReference>